<dbReference type="FunFam" id="1.10.150.900:FF:000001">
    <property type="entry name" value="Aminoacylase-1, putative"/>
    <property type="match status" value="1"/>
</dbReference>
<dbReference type="InterPro" id="IPR010159">
    <property type="entry name" value="N-acyl_aa_amidohydrolase"/>
</dbReference>
<feature type="active site" evidence="9">
    <location>
        <position position="81"/>
    </location>
</feature>
<feature type="binding site" evidence="10">
    <location>
        <position position="112"/>
    </location>
    <ligand>
        <name>Zn(2+)</name>
        <dbReference type="ChEBI" id="CHEBI:29105"/>
        <label>2</label>
    </ligand>
</feature>
<comment type="cofactor">
    <cofactor evidence="10">
        <name>Zn(2+)</name>
        <dbReference type="ChEBI" id="CHEBI:29105"/>
    </cofactor>
    <text evidence="10">Binds 2 Zn(2+) ions per subunit.</text>
</comment>
<organism evidence="12 13">
    <name type="scientific">Littorina saxatilis</name>
    <dbReference type="NCBI Taxonomy" id="31220"/>
    <lineage>
        <taxon>Eukaryota</taxon>
        <taxon>Metazoa</taxon>
        <taxon>Spiralia</taxon>
        <taxon>Lophotrochozoa</taxon>
        <taxon>Mollusca</taxon>
        <taxon>Gastropoda</taxon>
        <taxon>Caenogastropoda</taxon>
        <taxon>Littorinimorpha</taxon>
        <taxon>Littorinoidea</taxon>
        <taxon>Littorinidae</taxon>
        <taxon>Littorina</taxon>
    </lineage>
</organism>
<dbReference type="EC" id="3.5.1.14" evidence="3"/>
<dbReference type="SUPFAM" id="SSF53187">
    <property type="entry name" value="Zn-dependent exopeptidases"/>
    <property type="match status" value="1"/>
</dbReference>
<feature type="domain" description="Peptidase M20 dimerisation" evidence="11">
    <location>
        <begin position="187"/>
        <end position="300"/>
    </location>
</feature>
<dbReference type="GO" id="GO:0046872">
    <property type="term" value="F:metal ion binding"/>
    <property type="evidence" value="ECO:0007669"/>
    <property type="project" value="UniProtKB-KW"/>
</dbReference>
<evidence type="ECO:0000256" key="4">
    <source>
        <dbReference type="ARBA" id="ARBA00022490"/>
    </source>
</evidence>
<evidence type="ECO:0000256" key="9">
    <source>
        <dbReference type="PIRSR" id="PIRSR036696-1"/>
    </source>
</evidence>
<dbReference type="AlphaFoldDB" id="A0AAN9BAK8"/>
<dbReference type="GO" id="GO:0005737">
    <property type="term" value="C:cytoplasm"/>
    <property type="evidence" value="ECO:0007669"/>
    <property type="project" value="UniProtKB-SubCell"/>
</dbReference>
<keyword evidence="4" id="KW-0963">Cytoplasm</keyword>
<dbReference type="Pfam" id="PF07687">
    <property type="entry name" value="M20_dimer"/>
    <property type="match status" value="1"/>
</dbReference>
<keyword evidence="6" id="KW-0378">Hydrolase</keyword>
<evidence type="ECO:0000256" key="2">
    <source>
        <dbReference type="ARBA" id="ARBA00006247"/>
    </source>
</evidence>
<dbReference type="PROSITE" id="PS00759">
    <property type="entry name" value="ARGE_DAPE_CPG2_2"/>
    <property type="match status" value="1"/>
</dbReference>
<dbReference type="FunFam" id="3.40.630.10:FF:000019">
    <property type="entry name" value="Aminoacylase 1"/>
    <property type="match status" value="1"/>
</dbReference>
<dbReference type="Pfam" id="PF01546">
    <property type="entry name" value="Peptidase_M20"/>
    <property type="match status" value="1"/>
</dbReference>
<reference evidence="12 13" key="1">
    <citation type="submission" date="2024-02" db="EMBL/GenBank/DDBJ databases">
        <title>Chromosome-scale genome assembly of the rough periwinkle Littorina saxatilis.</title>
        <authorList>
            <person name="De Jode A."/>
            <person name="Faria R."/>
            <person name="Formenti G."/>
            <person name="Sims Y."/>
            <person name="Smith T.P."/>
            <person name="Tracey A."/>
            <person name="Wood J.M.D."/>
            <person name="Zagrodzka Z.B."/>
            <person name="Johannesson K."/>
            <person name="Butlin R.K."/>
            <person name="Leder E.H."/>
        </authorList>
    </citation>
    <scope>NUCLEOTIDE SEQUENCE [LARGE SCALE GENOMIC DNA]</scope>
    <source>
        <strain evidence="12">Snail1</strain>
        <tissue evidence="12">Muscle</tissue>
    </source>
</reference>
<dbReference type="InterPro" id="IPR052083">
    <property type="entry name" value="Aminoacylase-1_M20A"/>
</dbReference>
<evidence type="ECO:0000313" key="12">
    <source>
        <dbReference type="EMBL" id="KAK7101639.1"/>
    </source>
</evidence>
<feature type="active site" description="Proton acceptor" evidence="9">
    <location>
        <position position="146"/>
    </location>
</feature>
<name>A0AAN9BAK8_9CAEN</name>
<feature type="binding site" evidence="10">
    <location>
        <position position="79"/>
    </location>
    <ligand>
        <name>Zn(2+)</name>
        <dbReference type="ChEBI" id="CHEBI:29105"/>
        <label>1</label>
    </ligand>
</feature>
<dbReference type="Gene3D" id="3.30.70.360">
    <property type="match status" value="1"/>
</dbReference>
<proteinExistence type="inferred from homology"/>
<dbReference type="GO" id="GO:0004046">
    <property type="term" value="F:aminoacylase activity"/>
    <property type="evidence" value="ECO:0007669"/>
    <property type="project" value="UniProtKB-EC"/>
</dbReference>
<dbReference type="InterPro" id="IPR011650">
    <property type="entry name" value="Peptidase_M20_dimer"/>
</dbReference>
<feature type="binding site" evidence="10">
    <location>
        <position position="174"/>
    </location>
    <ligand>
        <name>Zn(2+)</name>
        <dbReference type="ChEBI" id="CHEBI:29105"/>
        <label>1</label>
    </ligand>
</feature>
<comment type="subcellular location">
    <subcellularLocation>
        <location evidence="1">Cytoplasm</location>
    </subcellularLocation>
</comment>
<comment type="caution">
    <text evidence="12">The sequence shown here is derived from an EMBL/GenBank/DDBJ whole genome shotgun (WGS) entry which is preliminary data.</text>
</comment>
<evidence type="ECO:0000256" key="8">
    <source>
        <dbReference type="ARBA" id="ARBA00029656"/>
    </source>
</evidence>
<keyword evidence="5 10" id="KW-0479">Metal-binding</keyword>
<evidence type="ECO:0000259" key="11">
    <source>
        <dbReference type="Pfam" id="PF07687"/>
    </source>
</evidence>
<dbReference type="EMBL" id="JBAMIC010000010">
    <property type="protein sequence ID" value="KAK7101639.1"/>
    <property type="molecule type" value="Genomic_DNA"/>
</dbReference>
<evidence type="ECO:0000256" key="7">
    <source>
        <dbReference type="ARBA" id="ARBA00022833"/>
    </source>
</evidence>
<dbReference type="Gene3D" id="3.40.630.10">
    <property type="entry name" value="Zn peptidases"/>
    <property type="match status" value="1"/>
</dbReference>
<evidence type="ECO:0000256" key="3">
    <source>
        <dbReference type="ARBA" id="ARBA00011913"/>
    </source>
</evidence>
<dbReference type="InterPro" id="IPR036264">
    <property type="entry name" value="Bact_exopeptidase_dim_dom"/>
</dbReference>
<evidence type="ECO:0000256" key="6">
    <source>
        <dbReference type="ARBA" id="ARBA00022801"/>
    </source>
</evidence>
<gene>
    <name evidence="12" type="ORF">V1264_019988</name>
</gene>
<dbReference type="PIRSF" id="PIRSF036696">
    <property type="entry name" value="ACY-1"/>
    <property type="match status" value="1"/>
</dbReference>
<dbReference type="InterPro" id="IPR001261">
    <property type="entry name" value="ArgE/DapE_CS"/>
</dbReference>
<keyword evidence="7 10" id="KW-0862">Zinc</keyword>
<dbReference type="SUPFAM" id="SSF55031">
    <property type="entry name" value="Bacterial exopeptidase dimerisation domain"/>
    <property type="match status" value="1"/>
</dbReference>
<evidence type="ECO:0000256" key="5">
    <source>
        <dbReference type="ARBA" id="ARBA00022723"/>
    </source>
</evidence>
<dbReference type="GO" id="GO:0006520">
    <property type="term" value="P:amino acid metabolic process"/>
    <property type="evidence" value="ECO:0007669"/>
    <property type="project" value="InterPro"/>
</dbReference>
<dbReference type="PANTHER" id="PTHR45892">
    <property type="entry name" value="AMINOACYLASE-1"/>
    <property type="match status" value="1"/>
</dbReference>
<comment type="similarity">
    <text evidence="2">Belongs to the peptidase M20A family.</text>
</comment>
<sequence length="402" mass="45544">MSSDTVDEDPAVTNFRTYLRINTAQPKPDYGEADIFYKAMADEVGLDYRSVEVVRGKPMAILTWQGQEPTLPSLMLYCHTDVVPVFPEHWKYDPFEAEKDTDGNIYARGAQDMKCVGIQYIEAIRRLKKEDVKLKRTVHIVFGPDEEIGGKEGMGMFVHQKTFQDLNVGFALDEGLANPTSEFRLFYGERACWWFTVTFQGKPGHGSAFIEDTAVAKLNKVINRALEYRAEQEQRLKSNPKFTLGDVTTVNINFLKGGVQFNVVPPEMSAGFDVRIATDVDLVKFEEMLHQWCKDAGPDYTIEFVQKKVSQQMSCVDNTSPWWTAFDSASQALGIKIQKEIFPAGTDGRYIREMGLPVFGFSPMNNTPVLLHDHNEYLNEKVYLRGIEIYEKIIPALANVTG</sequence>
<evidence type="ECO:0000256" key="10">
    <source>
        <dbReference type="PIRSR" id="PIRSR036696-2"/>
    </source>
</evidence>
<dbReference type="InterPro" id="IPR002933">
    <property type="entry name" value="Peptidase_M20"/>
</dbReference>
<accession>A0AAN9BAK8</accession>
<keyword evidence="13" id="KW-1185">Reference proteome</keyword>
<feature type="binding site" evidence="10">
    <location>
        <position position="112"/>
    </location>
    <ligand>
        <name>Zn(2+)</name>
        <dbReference type="ChEBI" id="CHEBI:29105"/>
        <label>1</label>
    </ligand>
</feature>
<protein>
    <recommendedName>
        <fullName evidence="3">N-acyl-aliphatic-L-amino acid amidohydrolase</fullName>
        <ecNumber evidence="3">3.5.1.14</ecNumber>
    </recommendedName>
    <alternativeName>
        <fullName evidence="8">N-acyl-L-amino-acid amidohydrolase</fullName>
    </alternativeName>
</protein>
<dbReference type="PANTHER" id="PTHR45892:SF1">
    <property type="entry name" value="AMINOACYLASE-1"/>
    <property type="match status" value="1"/>
</dbReference>
<evidence type="ECO:0000313" key="13">
    <source>
        <dbReference type="Proteomes" id="UP001374579"/>
    </source>
</evidence>
<dbReference type="FunFam" id="3.30.70.360:FF:000005">
    <property type="entry name" value="Putative Aminoacylase-1"/>
    <property type="match status" value="1"/>
</dbReference>
<feature type="binding site" evidence="10">
    <location>
        <position position="372"/>
    </location>
    <ligand>
        <name>Zn(2+)</name>
        <dbReference type="ChEBI" id="CHEBI:29105"/>
        <label>2</label>
    </ligand>
</feature>
<feature type="binding site" evidence="10">
    <location>
        <position position="147"/>
    </location>
    <ligand>
        <name>Zn(2+)</name>
        <dbReference type="ChEBI" id="CHEBI:29105"/>
        <label>2</label>
    </ligand>
</feature>
<dbReference type="NCBIfam" id="TIGR01880">
    <property type="entry name" value="Ac-peptdase-euk"/>
    <property type="match status" value="1"/>
</dbReference>
<dbReference type="Proteomes" id="UP001374579">
    <property type="component" value="Unassembled WGS sequence"/>
</dbReference>
<evidence type="ECO:0000256" key="1">
    <source>
        <dbReference type="ARBA" id="ARBA00004496"/>
    </source>
</evidence>
<dbReference type="CDD" id="cd05646">
    <property type="entry name" value="M20_AcylaseI_like"/>
    <property type="match status" value="1"/>
</dbReference>
<dbReference type="Gene3D" id="1.10.150.900">
    <property type="match status" value="1"/>
</dbReference>